<evidence type="ECO:0000256" key="9">
    <source>
        <dbReference type="ARBA" id="ARBA00023201"/>
    </source>
</evidence>
<proteinExistence type="predicted"/>
<comment type="caution">
    <text evidence="12">The sequence shown here is derived from an EMBL/GenBank/DDBJ whole genome shotgun (WGS) entry which is preliminary data.</text>
</comment>
<keyword evidence="3" id="KW-0050">Antiport</keyword>
<evidence type="ECO:0000256" key="2">
    <source>
        <dbReference type="ARBA" id="ARBA00022448"/>
    </source>
</evidence>
<evidence type="ECO:0000256" key="6">
    <source>
        <dbReference type="ARBA" id="ARBA00023053"/>
    </source>
</evidence>
<evidence type="ECO:0000256" key="3">
    <source>
        <dbReference type="ARBA" id="ARBA00022449"/>
    </source>
</evidence>
<keyword evidence="6" id="KW-0915">Sodium</keyword>
<name>A0ABQ1P1D3_9GAMM</name>
<feature type="transmembrane region" description="Helical" evidence="10">
    <location>
        <begin position="12"/>
        <end position="40"/>
    </location>
</feature>
<keyword evidence="9" id="KW-0739">Sodium transport</keyword>
<reference evidence="13" key="1">
    <citation type="journal article" date="2019" name="Int. J. Syst. Evol. Microbiol.">
        <title>The Global Catalogue of Microorganisms (GCM) 10K type strain sequencing project: providing services to taxonomists for standard genome sequencing and annotation.</title>
        <authorList>
            <consortium name="The Broad Institute Genomics Platform"/>
            <consortium name="The Broad Institute Genome Sequencing Center for Infectious Disease"/>
            <person name="Wu L."/>
            <person name="Ma J."/>
        </authorList>
    </citation>
    <scope>NUCLEOTIDE SEQUENCE [LARGE SCALE GENOMIC DNA]</scope>
    <source>
        <strain evidence="13">CGMCC 1.12482</strain>
    </source>
</reference>
<feature type="transmembrane region" description="Helical" evidence="10">
    <location>
        <begin position="136"/>
        <end position="161"/>
    </location>
</feature>
<accession>A0ABQ1P1D3</accession>
<feature type="transmembrane region" description="Helical" evidence="10">
    <location>
        <begin position="60"/>
        <end position="77"/>
    </location>
</feature>
<gene>
    <name evidence="12" type="ORF">GCM10007418_06070</name>
</gene>
<dbReference type="EMBL" id="BMFF01000001">
    <property type="protein sequence ID" value="GGC89155.1"/>
    <property type="molecule type" value="Genomic_DNA"/>
</dbReference>
<evidence type="ECO:0000256" key="7">
    <source>
        <dbReference type="ARBA" id="ARBA00023065"/>
    </source>
</evidence>
<evidence type="ECO:0000256" key="4">
    <source>
        <dbReference type="ARBA" id="ARBA00022692"/>
    </source>
</evidence>
<evidence type="ECO:0000313" key="12">
    <source>
        <dbReference type="EMBL" id="GGC89155.1"/>
    </source>
</evidence>
<dbReference type="InterPro" id="IPR038770">
    <property type="entry name" value="Na+/solute_symporter_sf"/>
</dbReference>
<dbReference type="Proteomes" id="UP000638188">
    <property type="component" value="Unassembled WGS sequence"/>
</dbReference>
<evidence type="ECO:0000256" key="1">
    <source>
        <dbReference type="ARBA" id="ARBA00004141"/>
    </source>
</evidence>
<evidence type="ECO:0000256" key="5">
    <source>
        <dbReference type="ARBA" id="ARBA00022989"/>
    </source>
</evidence>
<feature type="transmembrane region" description="Helical" evidence="10">
    <location>
        <begin position="268"/>
        <end position="287"/>
    </location>
</feature>
<keyword evidence="5 10" id="KW-1133">Transmembrane helix</keyword>
<dbReference type="Pfam" id="PF00999">
    <property type="entry name" value="Na_H_Exchanger"/>
    <property type="match status" value="1"/>
</dbReference>
<dbReference type="InterPro" id="IPR006153">
    <property type="entry name" value="Cation/H_exchanger_TM"/>
</dbReference>
<keyword evidence="13" id="KW-1185">Reference proteome</keyword>
<dbReference type="PANTHER" id="PTHR43562:SF3">
    <property type="entry name" value="SODIUM ION_PROTON EXCHANGER (EUROFUNG)"/>
    <property type="match status" value="1"/>
</dbReference>
<evidence type="ECO:0000259" key="11">
    <source>
        <dbReference type="Pfam" id="PF00999"/>
    </source>
</evidence>
<dbReference type="Gene3D" id="1.20.1530.20">
    <property type="match status" value="1"/>
</dbReference>
<protein>
    <recommendedName>
        <fullName evidence="11">Cation/H+ exchanger transmembrane domain-containing protein</fullName>
    </recommendedName>
</protein>
<organism evidence="12 13">
    <name type="scientific">Halopseudomonas salina</name>
    <dbReference type="NCBI Taxonomy" id="1323744"/>
    <lineage>
        <taxon>Bacteria</taxon>
        <taxon>Pseudomonadati</taxon>
        <taxon>Pseudomonadota</taxon>
        <taxon>Gammaproteobacteria</taxon>
        <taxon>Pseudomonadales</taxon>
        <taxon>Pseudomonadaceae</taxon>
        <taxon>Halopseudomonas</taxon>
    </lineage>
</organism>
<keyword evidence="7" id="KW-0406">Ion transport</keyword>
<sequence>MAAVLGYVTARYALGLELIASLAVGVAMTATSVGVSLASWEEQGLVDTHNGRLLLDVAELDDIAGVVLMGLLLAIIPTLQQANGQVWSILGSTAWNYAIKFTLFAAGCLLFSQYMEKPITHWSRRLETDSGVMQTMLGLAVLIAAISGWLGFSMAVGALFAGLVFSRDPEAVNREANYEDIYALLAPFFFIGIGREIELQALADSWTWGLILAAVAIGTKLVGVGLSAWPLIGRSSAMLLAVSMVPRAEITMVVAQQGKQLEVLSEQLYAALVVVTAITSLLAPLVLRPMLRREADRPKAFD</sequence>
<feature type="transmembrane region" description="Helical" evidence="10">
    <location>
        <begin position="97"/>
        <end position="115"/>
    </location>
</feature>
<evidence type="ECO:0000256" key="10">
    <source>
        <dbReference type="SAM" id="Phobius"/>
    </source>
</evidence>
<comment type="subcellular location">
    <subcellularLocation>
        <location evidence="1">Membrane</location>
        <topology evidence="1">Multi-pass membrane protein</topology>
    </subcellularLocation>
</comment>
<feature type="domain" description="Cation/H+ exchanger transmembrane" evidence="11">
    <location>
        <begin position="3"/>
        <end position="292"/>
    </location>
</feature>
<keyword evidence="8 10" id="KW-0472">Membrane</keyword>
<keyword evidence="2" id="KW-0813">Transport</keyword>
<feature type="transmembrane region" description="Helical" evidence="10">
    <location>
        <begin position="209"/>
        <end position="232"/>
    </location>
</feature>
<evidence type="ECO:0000313" key="13">
    <source>
        <dbReference type="Proteomes" id="UP000638188"/>
    </source>
</evidence>
<evidence type="ECO:0000256" key="8">
    <source>
        <dbReference type="ARBA" id="ARBA00023136"/>
    </source>
</evidence>
<keyword evidence="4 10" id="KW-0812">Transmembrane</keyword>
<dbReference type="PANTHER" id="PTHR43562">
    <property type="entry name" value="NAPA-TYPE SODIUM/HYDROGEN ANTIPORTER"/>
    <property type="match status" value="1"/>
</dbReference>